<evidence type="ECO:0000313" key="3">
    <source>
        <dbReference type="Proteomes" id="UP000797356"/>
    </source>
</evidence>
<comment type="caution">
    <text evidence="2">The sequence shown here is derived from an EMBL/GenBank/DDBJ whole genome shotgun (WGS) entry which is preliminary data.</text>
</comment>
<accession>A0A8K0I4Q4</accession>
<reference evidence="2" key="1">
    <citation type="journal article" date="2017" name="Gigascience">
        <title>The genome draft of coconut (Cocos nucifera).</title>
        <authorList>
            <person name="Xiao Y."/>
            <person name="Xu P."/>
            <person name="Fan H."/>
            <person name="Baudouin L."/>
            <person name="Xia W."/>
            <person name="Bocs S."/>
            <person name="Xu J."/>
            <person name="Li Q."/>
            <person name="Guo A."/>
            <person name="Zhou L."/>
            <person name="Li J."/>
            <person name="Wu Y."/>
            <person name="Ma Z."/>
            <person name="Armero A."/>
            <person name="Issali A.E."/>
            <person name="Liu N."/>
            <person name="Peng M."/>
            <person name="Yang Y."/>
        </authorList>
    </citation>
    <scope>NUCLEOTIDE SEQUENCE</scope>
    <source>
        <tissue evidence="2">Spear leaf of Hainan Tall coconut</tissue>
    </source>
</reference>
<feature type="domain" description="Peptidase M16 C-terminal" evidence="1">
    <location>
        <begin position="33"/>
        <end position="120"/>
    </location>
</feature>
<dbReference type="Pfam" id="PF05193">
    <property type="entry name" value="Peptidase_M16_C"/>
    <property type="match status" value="1"/>
</dbReference>
<dbReference type="AlphaFoldDB" id="A0A8K0I4Q4"/>
<dbReference type="Proteomes" id="UP000797356">
    <property type="component" value="Chromosome 3"/>
</dbReference>
<protein>
    <submittedName>
        <fullName evidence="2">Putative Mitochondrial-processing peptidase subunit alpha</fullName>
    </submittedName>
</protein>
<dbReference type="SUPFAM" id="SSF63411">
    <property type="entry name" value="LuxS/MPP-like metallohydrolase"/>
    <property type="match status" value="1"/>
</dbReference>
<name>A0A8K0I4Q4_COCNU</name>
<dbReference type="InterPro" id="IPR007863">
    <property type="entry name" value="Peptidase_M16_C"/>
</dbReference>
<sequence>MGQVVLRESRGDKVEQSPSLFPWGLELLDNCTTSRMVLVASGVEREVLVSVAEPLLSDLPIVSHPEEPKYKTNVALAFEVPGGWHKEKEAMTLTVLQMLMGGGGSFSTGGPGKGMHSRLYYSSIGFRFCKFFDSFLFSTVDQVVASKDIGWQILTYGERKPTDHFLKSIDEVTLKDISSFAEKILSSPHTMASWGDVVHVPSYDAVS</sequence>
<dbReference type="Gene3D" id="3.30.830.10">
    <property type="entry name" value="Metalloenzyme, LuxS/M16 peptidase-like"/>
    <property type="match status" value="2"/>
</dbReference>
<evidence type="ECO:0000259" key="1">
    <source>
        <dbReference type="Pfam" id="PF05193"/>
    </source>
</evidence>
<dbReference type="OrthoDB" id="277191at2759"/>
<gene>
    <name evidence="2" type="ORF">COCNU_03G014500</name>
</gene>
<proteinExistence type="predicted"/>
<dbReference type="PANTHER" id="PTHR11851:SF190">
    <property type="entry name" value="MITOCHONDRIAL-PROCESSING PEPTIDASE SUBUNIT ALPHA"/>
    <property type="match status" value="1"/>
</dbReference>
<reference evidence="2" key="2">
    <citation type="submission" date="2019-07" db="EMBL/GenBank/DDBJ databases">
        <authorList>
            <person name="Yang Y."/>
            <person name="Bocs S."/>
            <person name="Baudouin L."/>
        </authorList>
    </citation>
    <scope>NUCLEOTIDE SEQUENCE</scope>
    <source>
        <tissue evidence="2">Spear leaf of Hainan Tall coconut</tissue>
    </source>
</reference>
<dbReference type="InterPro" id="IPR011249">
    <property type="entry name" value="Metalloenz_LuxS/M16"/>
</dbReference>
<dbReference type="InterPro" id="IPR050361">
    <property type="entry name" value="MPP/UQCRC_Complex"/>
</dbReference>
<evidence type="ECO:0000313" key="2">
    <source>
        <dbReference type="EMBL" id="KAG1335331.1"/>
    </source>
</evidence>
<dbReference type="PANTHER" id="PTHR11851">
    <property type="entry name" value="METALLOPROTEASE"/>
    <property type="match status" value="1"/>
</dbReference>
<dbReference type="GO" id="GO:0005739">
    <property type="term" value="C:mitochondrion"/>
    <property type="evidence" value="ECO:0007669"/>
    <property type="project" value="TreeGrafter"/>
</dbReference>
<dbReference type="GO" id="GO:0046872">
    <property type="term" value="F:metal ion binding"/>
    <property type="evidence" value="ECO:0007669"/>
    <property type="project" value="InterPro"/>
</dbReference>
<organism evidence="2 3">
    <name type="scientific">Cocos nucifera</name>
    <name type="common">Coconut palm</name>
    <dbReference type="NCBI Taxonomy" id="13894"/>
    <lineage>
        <taxon>Eukaryota</taxon>
        <taxon>Viridiplantae</taxon>
        <taxon>Streptophyta</taxon>
        <taxon>Embryophyta</taxon>
        <taxon>Tracheophyta</taxon>
        <taxon>Spermatophyta</taxon>
        <taxon>Magnoliopsida</taxon>
        <taxon>Liliopsida</taxon>
        <taxon>Arecaceae</taxon>
        <taxon>Arecoideae</taxon>
        <taxon>Cocoseae</taxon>
        <taxon>Attaleinae</taxon>
        <taxon>Cocos</taxon>
    </lineage>
</organism>
<dbReference type="EMBL" id="CM017874">
    <property type="protein sequence ID" value="KAG1335331.1"/>
    <property type="molecule type" value="Genomic_DNA"/>
</dbReference>
<keyword evidence="3" id="KW-1185">Reference proteome</keyword>